<dbReference type="OrthoDB" id="447842at2759"/>
<evidence type="ECO:0000256" key="1">
    <source>
        <dbReference type="ARBA" id="ARBA00022801"/>
    </source>
</evidence>
<organism evidence="3 4">
    <name type="scientific">Halteria grandinella</name>
    <dbReference type="NCBI Taxonomy" id="5974"/>
    <lineage>
        <taxon>Eukaryota</taxon>
        <taxon>Sar</taxon>
        <taxon>Alveolata</taxon>
        <taxon>Ciliophora</taxon>
        <taxon>Intramacronucleata</taxon>
        <taxon>Spirotrichea</taxon>
        <taxon>Stichotrichia</taxon>
        <taxon>Sporadotrichida</taxon>
        <taxon>Halteriidae</taxon>
        <taxon>Halteria</taxon>
    </lineage>
</organism>
<accession>A0A8J8NWX1</accession>
<gene>
    <name evidence="3" type="ORF">FGO68_gene17546</name>
</gene>
<feature type="domain" description="Nudix hydrolase" evidence="2">
    <location>
        <begin position="5"/>
        <end position="144"/>
    </location>
</feature>
<protein>
    <recommendedName>
        <fullName evidence="2">Nudix hydrolase domain-containing protein</fullName>
    </recommendedName>
</protein>
<dbReference type="Proteomes" id="UP000785679">
    <property type="component" value="Unassembled WGS sequence"/>
</dbReference>
<dbReference type="PROSITE" id="PS51462">
    <property type="entry name" value="NUDIX"/>
    <property type="match status" value="1"/>
</dbReference>
<proteinExistence type="predicted"/>
<dbReference type="GO" id="GO:0005829">
    <property type="term" value="C:cytosol"/>
    <property type="evidence" value="ECO:0007669"/>
    <property type="project" value="TreeGrafter"/>
</dbReference>
<dbReference type="EMBL" id="RRYP01003774">
    <property type="protein sequence ID" value="TNV83497.1"/>
    <property type="molecule type" value="Genomic_DNA"/>
</dbReference>
<dbReference type="Gene3D" id="3.90.79.10">
    <property type="entry name" value="Nucleoside Triphosphate Pyrophosphohydrolase"/>
    <property type="match status" value="1"/>
</dbReference>
<sequence>MEQEPKKRYVTCGVRTLLFNHRDEILVGRRIDHKNRLYAAPGGNFEFGESFEDCAARELHEELNLQLNHDEFKYLTTLNVIYLEENFHYLNIMMVARITDEQASTIRNYDAEVCQEWEWIPYAEYVKKKDVYHTFTYLYQQGYDNIKAIYDKAGIQV</sequence>
<dbReference type="PANTHER" id="PTHR16099">
    <property type="entry name" value="8-OXO-DGTP DIPHOSPHATES NUDT15"/>
    <property type="match status" value="1"/>
</dbReference>
<dbReference type="PANTHER" id="PTHR16099:SF5">
    <property type="entry name" value="NUCLEOTIDE TRIPHOSPHATE DIPHOSPHATASE NUDT15"/>
    <property type="match status" value="1"/>
</dbReference>
<dbReference type="AlphaFoldDB" id="A0A8J8NWX1"/>
<dbReference type="InterPro" id="IPR015797">
    <property type="entry name" value="NUDIX_hydrolase-like_dom_sf"/>
</dbReference>
<dbReference type="InterPro" id="IPR000086">
    <property type="entry name" value="NUDIX_hydrolase_dom"/>
</dbReference>
<dbReference type="SUPFAM" id="SSF55811">
    <property type="entry name" value="Nudix"/>
    <property type="match status" value="1"/>
</dbReference>
<evidence type="ECO:0000259" key="2">
    <source>
        <dbReference type="PROSITE" id="PS51462"/>
    </source>
</evidence>
<dbReference type="CDD" id="cd04678">
    <property type="entry name" value="NUDIX_MTH2_Nudt15"/>
    <property type="match status" value="1"/>
</dbReference>
<dbReference type="GO" id="GO:0006203">
    <property type="term" value="P:dGTP catabolic process"/>
    <property type="evidence" value="ECO:0007669"/>
    <property type="project" value="TreeGrafter"/>
</dbReference>
<reference evidence="3" key="1">
    <citation type="submission" date="2019-06" db="EMBL/GenBank/DDBJ databases">
        <authorList>
            <person name="Zheng W."/>
        </authorList>
    </citation>
    <scope>NUCLEOTIDE SEQUENCE</scope>
    <source>
        <strain evidence="3">QDHG01</strain>
    </source>
</reference>
<dbReference type="GO" id="GO:0035539">
    <property type="term" value="F:8-oxo-7,8-dihydrodeoxyguanosine triphosphate pyrophosphatase activity"/>
    <property type="evidence" value="ECO:0007669"/>
    <property type="project" value="TreeGrafter"/>
</dbReference>
<dbReference type="Pfam" id="PF00293">
    <property type="entry name" value="NUDIX"/>
    <property type="match status" value="1"/>
</dbReference>
<comment type="caution">
    <text evidence="3">The sequence shown here is derived from an EMBL/GenBank/DDBJ whole genome shotgun (WGS) entry which is preliminary data.</text>
</comment>
<keyword evidence="1" id="KW-0378">Hydrolase</keyword>
<keyword evidence="4" id="KW-1185">Reference proteome</keyword>
<dbReference type="InterPro" id="IPR020084">
    <property type="entry name" value="NUDIX_hydrolase_CS"/>
</dbReference>
<evidence type="ECO:0000313" key="3">
    <source>
        <dbReference type="EMBL" id="TNV83497.1"/>
    </source>
</evidence>
<dbReference type="PROSITE" id="PS00893">
    <property type="entry name" value="NUDIX_BOX"/>
    <property type="match status" value="1"/>
</dbReference>
<evidence type="ECO:0000313" key="4">
    <source>
        <dbReference type="Proteomes" id="UP000785679"/>
    </source>
</evidence>
<name>A0A8J8NWX1_HALGN</name>